<evidence type="ECO:0000259" key="3">
    <source>
        <dbReference type="SMART" id="SM00978"/>
    </source>
</evidence>
<reference evidence="4 5" key="1">
    <citation type="submission" date="2020-08" db="EMBL/GenBank/DDBJ databases">
        <title>Genomic Encyclopedia of Type Strains, Phase IV (KMG-IV): sequencing the most valuable type-strain genomes for metagenomic binning, comparative biology and taxonomic classification.</title>
        <authorList>
            <person name="Goeker M."/>
        </authorList>
    </citation>
    <scope>NUCLEOTIDE SEQUENCE [LARGE SCALE GENOMIC DNA]</scope>
    <source>
        <strain evidence="4 5">DSM 28570</strain>
    </source>
</reference>
<dbReference type="Pfam" id="PF04280">
    <property type="entry name" value="Tim44"/>
    <property type="match status" value="1"/>
</dbReference>
<keyword evidence="5" id="KW-1185">Reference proteome</keyword>
<keyword evidence="2" id="KW-0812">Transmembrane</keyword>
<dbReference type="RefSeq" id="WP_183351898.1">
    <property type="nucleotide sequence ID" value="NZ_JACHEO010000019.1"/>
</dbReference>
<evidence type="ECO:0000256" key="2">
    <source>
        <dbReference type="SAM" id="Phobius"/>
    </source>
</evidence>
<proteinExistence type="predicted"/>
<feature type="region of interest" description="Disordered" evidence="1">
    <location>
        <begin position="31"/>
        <end position="63"/>
    </location>
</feature>
<dbReference type="InterPro" id="IPR007379">
    <property type="entry name" value="Tim44-like_dom"/>
</dbReference>
<dbReference type="SUPFAM" id="SSF54427">
    <property type="entry name" value="NTF2-like"/>
    <property type="match status" value="1"/>
</dbReference>
<dbReference type="AlphaFoldDB" id="A0A840UTS5"/>
<sequence length="304" mass="32691">MYSIWTKMLPLLLVFFAVSLIETGFVPDTADARSRGGGRSFSTAPKKAPVQNTQPGATTNRSGSFSRGLMGGLVGGALGGLLFGSMFGAPGSGMGILPILLLAGVAYFLYRKMSASRSGSSPSGAFPGSQRGPVGGGGFPMPSASPPPPSGSVASLDDGLAELQRTDRTFDPKYFTEVASDVFFQVQAGWMRRDLDSYRHLLGTQLAEEYEQEFAEMRRLGHINKLESIAIRRVEITAAGSDGREDFVTVHFLANLLDYTVDEKTSEVVAGSMTTPVKFEEEWTWARPTGTQDWRLEGIKVVNG</sequence>
<dbReference type="PANTHER" id="PTHR41542:SF1">
    <property type="entry name" value="BLL5807 PROTEIN"/>
    <property type="match status" value="1"/>
</dbReference>
<protein>
    <submittedName>
        <fullName evidence="4">Putative lipid-binding transport protein (Tim44 family)</fullName>
    </submittedName>
</protein>
<dbReference type="SMART" id="SM00978">
    <property type="entry name" value="Tim44"/>
    <property type="match status" value="1"/>
</dbReference>
<feature type="compositionally biased region" description="Low complexity" evidence="1">
    <location>
        <begin position="117"/>
        <end position="132"/>
    </location>
</feature>
<evidence type="ECO:0000313" key="4">
    <source>
        <dbReference type="EMBL" id="MBB5349085.1"/>
    </source>
</evidence>
<gene>
    <name evidence="4" type="ORF">HNQ81_002836</name>
</gene>
<dbReference type="EMBL" id="JACHEO010000019">
    <property type="protein sequence ID" value="MBB5349085.1"/>
    <property type="molecule type" value="Genomic_DNA"/>
</dbReference>
<name>A0A840UTS5_9BACT</name>
<dbReference type="InterPro" id="IPR032710">
    <property type="entry name" value="NTF2-like_dom_sf"/>
</dbReference>
<dbReference type="Gene3D" id="3.10.450.240">
    <property type="match status" value="1"/>
</dbReference>
<keyword evidence="2" id="KW-0472">Membrane</keyword>
<feature type="region of interest" description="Disordered" evidence="1">
    <location>
        <begin position="117"/>
        <end position="156"/>
    </location>
</feature>
<evidence type="ECO:0000256" key="1">
    <source>
        <dbReference type="SAM" id="MobiDB-lite"/>
    </source>
</evidence>
<accession>A0A840UTS5</accession>
<evidence type="ECO:0000313" key="5">
    <source>
        <dbReference type="Proteomes" id="UP000539642"/>
    </source>
</evidence>
<dbReference type="PANTHER" id="PTHR41542">
    <property type="entry name" value="BLL5807 PROTEIN"/>
    <property type="match status" value="1"/>
</dbReference>
<organism evidence="4 5">
    <name type="scientific">Desulfoprunum benzoelyticum</name>
    <dbReference type="NCBI Taxonomy" id="1506996"/>
    <lineage>
        <taxon>Bacteria</taxon>
        <taxon>Pseudomonadati</taxon>
        <taxon>Thermodesulfobacteriota</taxon>
        <taxon>Desulfobulbia</taxon>
        <taxon>Desulfobulbales</taxon>
        <taxon>Desulfobulbaceae</taxon>
        <taxon>Desulfoprunum</taxon>
    </lineage>
</organism>
<keyword evidence="2" id="KW-1133">Transmembrane helix</keyword>
<feature type="domain" description="Tim44-like" evidence="3">
    <location>
        <begin position="156"/>
        <end position="301"/>
    </location>
</feature>
<comment type="caution">
    <text evidence="4">The sequence shown here is derived from an EMBL/GenBank/DDBJ whole genome shotgun (WGS) entry which is preliminary data.</text>
</comment>
<dbReference type="Proteomes" id="UP000539642">
    <property type="component" value="Unassembled WGS sequence"/>
</dbReference>
<feature type="compositionally biased region" description="Polar residues" evidence="1">
    <location>
        <begin position="50"/>
        <end position="63"/>
    </location>
</feature>
<feature type="transmembrane region" description="Helical" evidence="2">
    <location>
        <begin position="91"/>
        <end position="110"/>
    </location>
</feature>